<proteinExistence type="predicted"/>
<keyword evidence="2" id="KW-1185">Reference proteome</keyword>
<accession>A0A0R0M615</accession>
<gene>
    <name evidence="1" type="ORF">M153_2810007700</name>
</gene>
<name>A0A0R0M615_9MICR</name>
<organism evidence="1 2">
    <name type="scientific">Pseudoloma neurophilia</name>
    <dbReference type="NCBI Taxonomy" id="146866"/>
    <lineage>
        <taxon>Eukaryota</taxon>
        <taxon>Fungi</taxon>
        <taxon>Fungi incertae sedis</taxon>
        <taxon>Microsporidia</taxon>
        <taxon>Pseudoloma</taxon>
    </lineage>
</organism>
<dbReference type="EMBL" id="LGUB01000086">
    <property type="protein sequence ID" value="KRH94368.1"/>
    <property type="molecule type" value="Genomic_DNA"/>
</dbReference>
<comment type="caution">
    <text evidence="1">The sequence shown here is derived from an EMBL/GenBank/DDBJ whole genome shotgun (WGS) entry which is preliminary data.</text>
</comment>
<dbReference type="AlphaFoldDB" id="A0A0R0M615"/>
<dbReference type="Proteomes" id="UP000051530">
    <property type="component" value="Unassembled WGS sequence"/>
</dbReference>
<sequence>MLFCYFIGIFCAQFDSSNKPSKRTVLERKYELVEKIRYLKSEIEKNTESIFEIYHENQDLLLSTKDEKKRELAGKSLVLIDEIGKCRRELFKLNQLHPLHLLNESENEKHSQ</sequence>
<dbReference type="VEuPathDB" id="MicrosporidiaDB:M153_2810007700"/>
<protein>
    <submittedName>
        <fullName evidence="1">Uncharacterized protein</fullName>
    </submittedName>
</protein>
<reference evidence="1 2" key="1">
    <citation type="submission" date="2015-07" db="EMBL/GenBank/DDBJ databases">
        <title>The genome of Pseudoloma neurophilia, a relevant intracellular parasite of the zebrafish.</title>
        <authorList>
            <person name="Ndikumana S."/>
            <person name="Pelin A."/>
            <person name="Sanders J."/>
            <person name="Corradi N."/>
        </authorList>
    </citation>
    <scope>NUCLEOTIDE SEQUENCE [LARGE SCALE GENOMIC DNA]</scope>
    <source>
        <strain evidence="1 2">MK1</strain>
    </source>
</reference>
<evidence type="ECO:0000313" key="1">
    <source>
        <dbReference type="EMBL" id="KRH94368.1"/>
    </source>
</evidence>
<evidence type="ECO:0000313" key="2">
    <source>
        <dbReference type="Proteomes" id="UP000051530"/>
    </source>
</evidence>